<dbReference type="Proteomes" id="UP000789901">
    <property type="component" value="Unassembled WGS sequence"/>
</dbReference>
<protein>
    <submittedName>
        <fullName evidence="1">37428_t:CDS:1</fullName>
    </submittedName>
</protein>
<dbReference type="EMBL" id="CAJVQB010167590">
    <property type="protein sequence ID" value="CAG8857132.1"/>
    <property type="molecule type" value="Genomic_DNA"/>
</dbReference>
<evidence type="ECO:0000313" key="2">
    <source>
        <dbReference type="Proteomes" id="UP000789901"/>
    </source>
</evidence>
<evidence type="ECO:0000313" key="1">
    <source>
        <dbReference type="EMBL" id="CAG8857132.1"/>
    </source>
</evidence>
<accession>A0ABN7XP71</accession>
<proteinExistence type="predicted"/>
<comment type="caution">
    <text evidence="1">The sequence shown here is derived from an EMBL/GenBank/DDBJ whole genome shotgun (WGS) entry which is preliminary data.</text>
</comment>
<feature type="non-terminal residue" evidence="1">
    <location>
        <position position="1"/>
    </location>
</feature>
<feature type="non-terminal residue" evidence="1">
    <location>
        <position position="145"/>
    </location>
</feature>
<name>A0ABN7XP71_GIGMA</name>
<sequence length="145" mass="16486">PKTGKTRDLNKHMDLTRSRPCRDLLQLTQAQNVSQTENTIPAPAPPAQPSVPIVDLLTGDIPEVNPEAGPGPRTQIHRDQKKKLVLTIDELIKWLSKPEIKNNKKIRSKLVPKTDKEWFDLMESNISKPSNLEPQAYYFLDLDIE</sequence>
<gene>
    <name evidence="1" type="ORF">GMARGA_LOCUS45953</name>
</gene>
<keyword evidence="2" id="KW-1185">Reference proteome</keyword>
<organism evidence="1 2">
    <name type="scientific">Gigaspora margarita</name>
    <dbReference type="NCBI Taxonomy" id="4874"/>
    <lineage>
        <taxon>Eukaryota</taxon>
        <taxon>Fungi</taxon>
        <taxon>Fungi incertae sedis</taxon>
        <taxon>Mucoromycota</taxon>
        <taxon>Glomeromycotina</taxon>
        <taxon>Glomeromycetes</taxon>
        <taxon>Diversisporales</taxon>
        <taxon>Gigasporaceae</taxon>
        <taxon>Gigaspora</taxon>
    </lineage>
</organism>
<reference evidence="1 2" key="1">
    <citation type="submission" date="2021-06" db="EMBL/GenBank/DDBJ databases">
        <authorList>
            <person name="Kallberg Y."/>
            <person name="Tangrot J."/>
            <person name="Rosling A."/>
        </authorList>
    </citation>
    <scope>NUCLEOTIDE SEQUENCE [LARGE SCALE GENOMIC DNA]</scope>
    <source>
        <strain evidence="1 2">120-4 pot B 10/14</strain>
    </source>
</reference>